<dbReference type="Proteomes" id="UP000650467">
    <property type="component" value="Unassembled WGS sequence"/>
</dbReference>
<dbReference type="AlphaFoldDB" id="A0A835VRD3"/>
<keyword evidence="3" id="KW-1185">Reference proteome</keyword>
<keyword evidence="1" id="KW-0732">Signal</keyword>
<evidence type="ECO:0000313" key="3">
    <source>
        <dbReference type="Proteomes" id="UP000650467"/>
    </source>
</evidence>
<evidence type="ECO:0000256" key="1">
    <source>
        <dbReference type="SAM" id="SignalP"/>
    </source>
</evidence>
<feature type="chain" id="PRO_5032306825" evidence="1">
    <location>
        <begin position="24"/>
        <end position="190"/>
    </location>
</feature>
<protein>
    <submittedName>
        <fullName evidence="2">Uncharacterized protein</fullName>
    </submittedName>
</protein>
<gene>
    <name evidence="2" type="ORF">HXX76_014118</name>
</gene>
<feature type="signal peptide" evidence="1">
    <location>
        <begin position="1"/>
        <end position="23"/>
    </location>
</feature>
<comment type="caution">
    <text evidence="2">The sequence shown here is derived from an EMBL/GenBank/DDBJ whole genome shotgun (WGS) entry which is preliminary data.</text>
</comment>
<accession>A0A835VRD3</accession>
<organism evidence="2 3">
    <name type="scientific">Chlamydomonas incerta</name>
    <dbReference type="NCBI Taxonomy" id="51695"/>
    <lineage>
        <taxon>Eukaryota</taxon>
        <taxon>Viridiplantae</taxon>
        <taxon>Chlorophyta</taxon>
        <taxon>core chlorophytes</taxon>
        <taxon>Chlorophyceae</taxon>
        <taxon>CS clade</taxon>
        <taxon>Chlamydomonadales</taxon>
        <taxon>Chlamydomonadaceae</taxon>
        <taxon>Chlamydomonas</taxon>
    </lineage>
</organism>
<proteinExistence type="predicted"/>
<name>A0A835VRD3_CHLIN</name>
<dbReference type="EMBL" id="JAEHOC010000060">
    <property type="protein sequence ID" value="KAG2424960.1"/>
    <property type="molecule type" value="Genomic_DNA"/>
</dbReference>
<reference evidence="2" key="1">
    <citation type="journal article" date="2020" name="bioRxiv">
        <title>Comparative genomics of Chlamydomonas.</title>
        <authorList>
            <person name="Craig R.J."/>
            <person name="Hasan A.R."/>
            <person name="Ness R.W."/>
            <person name="Keightley P.D."/>
        </authorList>
    </citation>
    <scope>NUCLEOTIDE SEQUENCE</scope>
    <source>
        <strain evidence="2">SAG 7.73</strain>
    </source>
</reference>
<sequence length="190" mass="20886">MATCGFGTLGCLLLPCCCTGLLAIVPAVELADQKRRINKAIAIYGSRKACQVLGKHIQQEIQFFTGAMSEVNATCGALEVQRGVQLMTIIAFTHPRLREVLENSGSTISRFLVLNHGNAAEKPPYLQKVWDAYVKKGGNYEVVVYGFLEYLCCTHEPTSNYVMGFVDDFVSESSPLYVECMAHKAAYTAM</sequence>
<evidence type="ECO:0000313" key="2">
    <source>
        <dbReference type="EMBL" id="KAG2424960.1"/>
    </source>
</evidence>